<evidence type="ECO:0000256" key="1">
    <source>
        <dbReference type="ARBA" id="ARBA00005234"/>
    </source>
</evidence>
<dbReference type="Proteomes" id="UP000492821">
    <property type="component" value="Unassembled WGS sequence"/>
</dbReference>
<keyword evidence="7" id="KW-1185">Reference proteome</keyword>
<dbReference type="GO" id="GO:0006508">
    <property type="term" value="P:proteolysis"/>
    <property type="evidence" value="ECO:0007669"/>
    <property type="project" value="UniProtKB-KW"/>
</dbReference>
<keyword evidence="2" id="KW-0645">Protease</keyword>
<dbReference type="PANTHER" id="PTHR46915">
    <property type="entry name" value="UBIQUITIN-LIKE PROTEASE 4-RELATED"/>
    <property type="match status" value="1"/>
</dbReference>
<evidence type="ECO:0000256" key="5">
    <source>
        <dbReference type="SAM" id="MobiDB-lite"/>
    </source>
</evidence>
<dbReference type="PROSITE" id="PS50600">
    <property type="entry name" value="ULP_PROTEASE"/>
    <property type="match status" value="1"/>
</dbReference>
<feature type="region of interest" description="Disordered" evidence="5">
    <location>
        <begin position="184"/>
        <end position="235"/>
    </location>
</feature>
<feature type="compositionally biased region" description="Acidic residues" evidence="5">
    <location>
        <begin position="198"/>
        <end position="223"/>
    </location>
</feature>
<reference evidence="8" key="2">
    <citation type="submission" date="2020-10" db="UniProtKB">
        <authorList>
            <consortium name="WormBaseParasite"/>
        </authorList>
    </citation>
    <scope>IDENTIFICATION</scope>
</reference>
<evidence type="ECO:0000259" key="6">
    <source>
        <dbReference type="PROSITE" id="PS50600"/>
    </source>
</evidence>
<dbReference type="WBParaSite" id="Pan_g9385.t1">
    <property type="protein sequence ID" value="Pan_g9385.t1"/>
    <property type="gene ID" value="Pan_g9385"/>
</dbReference>
<keyword evidence="4" id="KW-0788">Thiol protease</keyword>
<evidence type="ECO:0000256" key="3">
    <source>
        <dbReference type="ARBA" id="ARBA00022801"/>
    </source>
</evidence>
<dbReference type="InterPro" id="IPR003653">
    <property type="entry name" value="Peptidase_C48_C"/>
</dbReference>
<evidence type="ECO:0000313" key="8">
    <source>
        <dbReference type="WBParaSite" id="Pan_g9385.t1"/>
    </source>
</evidence>
<sequence>MQKPRWLATVFKAKSHPYSQQSFFVSPCQCSLDEFDPHGWVISAANDLRLAPTPPPPYRSAAPSAVPKPKQHTLFSVQILRCRRHTGAHAETSLSTVLQTEALAAMMMQRCGSTYNSAAGVYSAFKSRKRAYDSPTDLPFKKLCVNPPGDYLQAMDESSRSSFSSSRTMSVCSSGVFNSSDDAYDSVQTAESSHEVETSESECEMMEEMEAESELGESSESEWSESTSADWTEHEEDGYASEDFYAVDPDSDDEEAEPTMKYVAVTVMDQTAEMVRIRFPFTSIRIKVSDFMCLGEGDFLSDTLVDFYLNHLVTNVIDEDRFRVHVFPSVFWHRLRLNVFRADKSLRRPARLNSQFRHSHKFISQIGLFDNDFAIFPINELDHWILAIVCNLESVVPDEYIIEGLTDDGQPLPRHPPCVLMLDPFGAEDETSKKNLRRHGTLIRELIEYEYTLSIAKGEDSSARFSDETFPIVLAQGVQKPANFCDSAINVLECANLFLNNPPNLATIATHGLDVKQVYPKFSTKQKRSEIQSVIMSLCKDKDKWRAILDYHD</sequence>
<name>A0A7E4WCT5_PANRE</name>
<dbReference type="Pfam" id="PF02902">
    <property type="entry name" value="Peptidase_C48"/>
    <property type="match status" value="1"/>
</dbReference>
<organism evidence="7 8">
    <name type="scientific">Panagrellus redivivus</name>
    <name type="common">Microworm</name>
    <dbReference type="NCBI Taxonomy" id="6233"/>
    <lineage>
        <taxon>Eukaryota</taxon>
        <taxon>Metazoa</taxon>
        <taxon>Ecdysozoa</taxon>
        <taxon>Nematoda</taxon>
        <taxon>Chromadorea</taxon>
        <taxon>Rhabditida</taxon>
        <taxon>Tylenchina</taxon>
        <taxon>Panagrolaimomorpha</taxon>
        <taxon>Panagrolaimoidea</taxon>
        <taxon>Panagrolaimidae</taxon>
        <taxon>Panagrellus</taxon>
    </lineage>
</organism>
<dbReference type="Gene3D" id="3.30.310.130">
    <property type="entry name" value="Ubiquitin-related"/>
    <property type="match status" value="1"/>
</dbReference>
<dbReference type="SUPFAM" id="SSF54001">
    <property type="entry name" value="Cysteine proteinases"/>
    <property type="match status" value="1"/>
</dbReference>
<protein>
    <submittedName>
        <fullName evidence="8">ULP_PROTEASE domain-containing protein</fullName>
    </submittedName>
</protein>
<comment type="similarity">
    <text evidence="1">Belongs to the peptidase C48 family.</text>
</comment>
<dbReference type="InterPro" id="IPR038765">
    <property type="entry name" value="Papain-like_cys_pep_sf"/>
</dbReference>
<evidence type="ECO:0000256" key="2">
    <source>
        <dbReference type="ARBA" id="ARBA00022670"/>
    </source>
</evidence>
<dbReference type="PANTHER" id="PTHR46915:SF2">
    <property type="entry name" value="UBIQUITIN-LIKE PROTEASE 4"/>
    <property type="match status" value="1"/>
</dbReference>
<dbReference type="Gene3D" id="1.10.418.20">
    <property type="match status" value="1"/>
</dbReference>
<accession>A0A7E4WCT5</accession>
<proteinExistence type="inferred from homology"/>
<dbReference type="AlphaFoldDB" id="A0A7E4WCT5"/>
<reference evidence="7" key="1">
    <citation type="journal article" date="2013" name="Genetics">
        <title>The draft genome and transcriptome of Panagrellus redivivus are shaped by the harsh demands of a free-living lifestyle.</title>
        <authorList>
            <person name="Srinivasan J."/>
            <person name="Dillman A.R."/>
            <person name="Macchietto M.G."/>
            <person name="Heikkinen L."/>
            <person name="Lakso M."/>
            <person name="Fracchia K.M."/>
            <person name="Antoshechkin I."/>
            <person name="Mortazavi A."/>
            <person name="Wong G."/>
            <person name="Sternberg P.W."/>
        </authorList>
    </citation>
    <scope>NUCLEOTIDE SEQUENCE [LARGE SCALE GENOMIC DNA]</scope>
    <source>
        <strain evidence="7">MT8872</strain>
    </source>
</reference>
<keyword evidence="3" id="KW-0378">Hydrolase</keyword>
<dbReference type="GO" id="GO:0008234">
    <property type="term" value="F:cysteine-type peptidase activity"/>
    <property type="evidence" value="ECO:0007669"/>
    <property type="project" value="UniProtKB-KW"/>
</dbReference>
<evidence type="ECO:0000256" key="4">
    <source>
        <dbReference type="ARBA" id="ARBA00022807"/>
    </source>
</evidence>
<dbReference type="GO" id="GO:0016926">
    <property type="term" value="P:protein desumoylation"/>
    <property type="evidence" value="ECO:0007669"/>
    <property type="project" value="UniProtKB-ARBA"/>
</dbReference>
<feature type="domain" description="Ubiquitin-like protease family profile" evidence="6">
    <location>
        <begin position="284"/>
        <end position="498"/>
    </location>
</feature>
<evidence type="ECO:0000313" key="7">
    <source>
        <dbReference type="Proteomes" id="UP000492821"/>
    </source>
</evidence>